<evidence type="ECO:0000313" key="3">
    <source>
        <dbReference type="Proteomes" id="UP000257109"/>
    </source>
</evidence>
<organism evidence="2 3">
    <name type="scientific">Mucuna pruriens</name>
    <name type="common">Velvet bean</name>
    <name type="synonym">Dolichos pruriens</name>
    <dbReference type="NCBI Taxonomy" id="157652"/>
    <lineage>
        <taxon>Eukaryota</taxon>
        <taxon>Viridiplantae</taxon>
        <taxon>Streptophyta</taxon>
        <taxon>Embryophyta</taxon>
        <taxon>Tracheophyta</taxon>
        <taxon>Spermatophyta</taxon>
        <taxon>Magnoliopsida</taxon>
        <taxon>eudicotyledons</taxon>
        <taxon>Gunneridae</taxon>
        <taxon>Pentapetalae</taxon>
        <taxon>rosids</taxon>
        <taxon>fabids</taxon>
        <taxon>Fabales</taxon>
        <taxon>Fabaceae</taxon>
        <taxon>Papilionoideae</taxon>
        <taxon>50 kb inversion clade</taxon>
        <taxon>NPAAA clade</taxon>
        <taxon>indigoferoid/millettioid clade</taxon>
        <taxon>Phaseoleae</taxon>
        <taxon>Mucuna</taxon>
    </lineage>
</organism>
<proteinExistence type="predicted"/>
<evidence type="ECO:0000259" key="1">
    <source>
        <dbReference type="Pfam" id="PF17919"/>
    </source>
</evidence>
<reference evidence="2" key="1">
    <citation type="submission" date="2018-05" db="EMBL/GenBank/DDBJ databases">
        <title>Draft genome of Mucuna pruriens seed.</title>
        <authorList>
            <person name="Nnadi N.E."/>
            <person name="Vos R."/>
            <person name="Hasami M.H."/>
            <person name="Devisetty U.K."/>
            <person name="Aguiy J.C."/>
        </authorList>
    </citation>
    <scope>NUCLEOTIDE SEQUENCE [LARGE SCALE GENOMIC DNA]</scope>
    <source>
        <strain evidence="2">JCA_2017</strain>
    </source>
</reference>
<protein>
    <recommendedName>
        <fullName evidence="1">Reverse transcriptase/retrotransposon-derived protein RNase H-like domain-containing protein</fullName>
    </recommendedName>
</protein>
<feature type="domain" description="Reverse transcriptase/retrotransposon-derived protein RNase H-like" evidence="1">
    <location>
        <begin position="122"/>
        <end position="169"/>
    </location>
</feature>
<dbReference type="Proteomes" id="UP000257109">
    <property type="component" value="Unassembled WGS sequence"/>
</dbReference>
<keyword evidence="3" id="KW-1185">Reference proteome</keyword>
<dbReference type="Pfam" id="PF17919">
    <property type="entry name" value="RT_RNaseH_2"/>
    <property type="match status" value="1"/>
</dbReference>
<dbReference type="SUPFAM" id="SSF56672">
    <property type="entry name" value="DNA/RNA polymerases"/>
    <property type="match status" value="1"/>
</dbReference>
<comment type="caution">
    <text evidence="2">The sequence shown here is derived from an EMBL/GenBank/DDBJ whole genome shotgun (WGS) entry which is preliminary data.</text>
</comment>
<dbReference type="InterPro" id="IPR043502">
    <property type="entry name" value="DNA/RNA_pol_sf"/>
</dbReference>
<gene>
    <name evidence="2" type="ORF">CR513_39541</name>
</gene>
<dbReference type="Gene3D" id="3.30.70.270">
    <property type="match status" value="1"/>
</dbReference>
<dbReference type="EMBL" id="QJKJ01008376">
    <property type="protein sequence ID" value="RDX79970.1"/>
    <property type="molecule type" value="Genomic_DNA"/>
</dbReference>
<evidence type="ECO:0000313" key="2">
    <source>
        <dbReference type="EMBL" id="RDX79970.1"/>
    </source>
</evidence>
<accession>A0A371FP68</accession>
<dbReference type="InterPro" id="IPR041577">
    <property type="entry name" value="RT_RNaseH_2"/>
</dbReference>
<dbReference type="InterPro" id="IPR043128">
    <property type="entry name" value="Rev_trsase/Diguanyl_cyclase"/>
</dbReference>
<feature type="non-terminal residue" evidence="2">
    <location>
        <position position="1"/>
    </location>
</feature>
<dbReference type="AlphaFoldDB" id="A0A371FP68"/>
<sequence>MPIRYICLHTDAVWPMQRSECILEDCMEVFMDDFIVYAESFDACLENLSWVLRRCMENNLVLNFEKCHCMVTRGLFWDILYPAFHKELQKDCLALIQATSKRCGLHFLLALCGSFPGVEEAPNWEYPFELMCDTSNSTLGAVLGQRVGKQLHVIVYMSQTMDSAQLRVKTGVQIKSSQLRPKLSQPDEFLSKSTLILSPHDQLCSTYRPRLRMTDPFPVVKSNPCVDSDSYELTPNVKSPHPSRSLLASRLTLLQ</sequence>
<name>A0A371FP68_MUCPR</name>